<dbReference type="PATRIC" id="fig|151081.8.peg.1984"/>
<proteinExistence type="predicted"/>
<evidence type="ECO:0000256" key="1">
    <source>
        <dbReference type="SAM" id="Phobius"/>
    </source>
</evidence>
<keyword evidence="1" id="KW-1133">Transmembrane helix</keyword>
<evidence type="ECO:0000313" key="2">
    <source>
        <dbReference type="EMBL" id="KJY99332.1"/>
    </source>
</evidence>
<dbReference type="AlphaFoldDB" id="A0A0F4PV75"/>
<accession>A0A0F4PV75</accession>
<keyword evidence="1" id="KW-0812">Transmembrane</keyword>
<dbReference type="EMBL" id="JXXZ01000008">
    <property type="protein sequence ID" value="KJY99332.1"/>
    <property type="molecule type" value="Genomic_DNA"/>
</dbReference>
<evidence type="ECO:0000313" key="3">
    <source>
        <dbReference type="Proteomes" id="UP000033664"/>
    </source>
</evidence>
<sequence>MTFGDWDKAIIISLLLSSLLLPIFLLVEAGNLQASEIPGVIVTFLLYIAVFLLVSIIGWLLVGFPVHWLACKFGCTNYFFYMAIPVTFLLVSSMTNGPWVLGLISSIQAFIFRYVVFINKT</sequence>
<feature type="transmembrane region" description="Helical" evidence="1">
    <location>
        <begin position="78"/>
        <end position="94"/>
    </location>
</feature>
<comment type="caution">
    <text evidence="2">The sequence shown here is derived from an EMBL/GenBank/DDBJ whole genome shotgun (WGS) entry which is preliminary data.</text>
</comment>
<name>A0A0F4PV75_9GAMM</name>
<gene>
    <name evidence="2" type="ORF">TW72_10715</name>
</gene>
<keyword evidence="1" id="KW-0472">Membrane</keyword>
<keyword evidence="3" id="KW-1185">Reference proteome</keyword>
<feature type="transmembrane region" description="Helical" evidence="1">
    <location>
        <begin position="44"/>
        <end position="66"/>
    </location>
</feature>
<reference evidence="2 3" key="1">
    <citation type="journal article" date="2015" name="BMC Genomics">
        <title>Genome mining reveals unlocked bioactive potential of marine Gram-negative bacteria.</title>
        <authorList>
            <person name="Machado H."/>
            <person name="Sonnenschein E.C."/>
            <person name="Melchiorsen J."/>
            <person name="Gram L."/>
        </authorList>
    </citation>
    <scope>NUCLEOTIDE SEQUENCE [LARGE SCALE GENOMIC DNA]</scope>
    <source>
        <strain evidence="2 3">S3137</strain>
    </source>
</reference>
<protein>
    <submittedName>
        <fullName evidence="2">Uncharacterized protein</fullName>
    </submittedName>
</protein>
<dbReference type="Proteomes" id="UP000033664">
    <property type="component" value="Unassembled WGS sequence"/>
</dbReference>
<organism evidence="2 3">
    <name type="scientific">Pseudoalteromonas ruthenica</name>
    <dbReference type="NCBI Taxonomy" id="151081"/>
    <lineage>
        <taxon>Bacteria</taxon>
        <taxon>Pseudomonadati</taxon>
        <taxon>Pseudomonadota</taxon>
        <taxon>Gammaproteobacteria</taxon>
        <taxon>Alteromonadales</taxon>
        <taxon>Pseudoalteromonadaceae</taxon>
        <taxon>Pseudoalteromonas</taxon>
    </lineage>
</organism>